<proteinExistence type="predicted"/>
<gene>
    <name evidence="1" type="ORF">BLTE_31670</name>
</gene>
<dbReference type="AlphaFoldDB" id="A0A348G4J9"/>
<evidence type="ECO:0000313" key="2">
    <source>
        <dbReference type="Proteomes" id="UP000266934"/>
    </source>
</evidence>
<protein>
    <submittedName>
        <fullName evidence="1">Uncharacterized protein</fullName>
    </submittedName>
</protein>
<dbReference type="RefSeq" id="WP_126401575.1">
    <property type="nucleotide sequence ID" value="NZ_AP018907.1"/>
</dbReference>
<organism evidence="1 2">
    <name type="scientific">Blastochloris tepida</name>
    <dbReference type="NCBI Taxonomy" id="2233851"/>
    <lineage>
        <taxon>Bacteria</taxon>
        <taxon>Pseudomonadati</taxon>
        <taxon>Pseudomonadota</taxon>
        <taxon>Alphaproteobacteria</taxon>
        <taxon>Hyphomicrobiales</taxon>
        <taxon>Blastochloridaceae</taxon>
        <taxon>Blastochloris</taxon>
    </lineage>
</organism>
<sequence length="187" mass="21203">MFGFKSKKQRMAELFQNFALAEMQGERLKRFEETMVAQGYQPPCGERRDQKLCGAVAALFARQVNLGQAVPPLTPLSDHDFAVVWVALVATDMASQLTGADMELSMVAMPVWLCTPHVLSTSEDVVRLIKRPMNAHNRMMQAPGSQKISEDVASRFYDWSIKGYKEPIDVTRSRLADYVEILRDFRE</sequence>
<keyword evidence="2" id="KW-1185">Reference proteome</keyword>
<reference evidence="1 2" key="1">
    <citation type="submission" date="2018-08" db="EMBL/GenBank/DDBJ databases">
        <title>Complete genome sequencing of Blastochloris tepida GI.</title>
        <authorList>
            <person name="Tsukatani Y."/>
            <person name="Mori H."/>
        </authorList>
    </citation>
    <scope>NUCLEOTIDE SEQUENCE [LARGE SCALE GENOMIC DNA]</scope>
    <source>
        <strain evidence="1 2">GI</strain>
    </source>
</reference>
<name>A0A348G4J9_9HYPH</name>
<dbReference type="EMBL" id="AP018907">
    <property type="protein sequence ID" value="BBF94482.1"/>
    <property type="molecule type" value="Genomic_DNA"/>
</dbReference>
<accession>A0A348G4J9</accession>
<evidence type="ECO:0000313" key="1">
    <source>
        <dbReference type="EMBL" id="BBF94482.1"/>
    </source>
</evidence>
<dbReference type="KEGG" id="blag:BLTE_31670"/>
<dbReference type="Proteomes" id="UP000266934">
    <property type="component" value="Chromosome"/>
</dbReference>